<organism evidence="1 2">
    <name type="scientific">Thraustotheca clavata</name>
    <dbReference type="NCBI Taxonomy" id="74557"/>
    <lineage>
        <taxon>Eukaryota</taxon>
        <taxon>Sar</taxon>
        <taxon>Stramenopiles</taxon>
        <taxon>Oomycota</taxon>
        <taxon>Saprolegniomycetes</taxon>
        <taxon>Saprolegniales</taxon>
        <taxon>Achlyaceae</taxon>
        <taxon>Thraustotheca</taxon>
    </lineage>
</organism>
<gene>
    <name evidence="1" type="ORF">THRCLA_04100</name>
</gene>
<dbReference type="AlphaFoldDB" id="A0A1V9ZZZ2"/>
<name>A0A1V9ZZZ2_9STRA</name>
<accession>A0A1V9ZZZ2</accession>
<dbReference type="EMBL" id="JNBS01000834">
    <property type="protein sequence ID" value="OQS03586.1"/>
    <property type="molecule type" value="Genomic_DNA"/>
</dbReference>
<reference evidence="1 2" key="1">
    <citation type="journal article" date="2014" name="Genome Biol. Evol.">
        <title>The secreted proteins of Achlya hypogyna and Thraustotheca clavata identify the ancestral oomycete secretome and reveal gene acquisitions by horizontal gene transfer.</title>
        <authorList>
            <person name="Misner I."/>
            <person name="Blouin N."/>
            <person name="Leonard G."/>
            <person name="Richards T.A."/>
            <person name="Lane C.E."/>
        </authorList>
    </citation>
    <scope>NUCLEOTIDE SEQUENCE [LARGE SCALE GENOMIC DNA]</scope>
    <source>
        <strain evidence="1 2">ATCC 34112</strain>
    </source>
</reference>
<dbReference type="OrthoDB" id="61070at2759"/>
<evidence type="ECO:0000313" key="2">
    <source>
        <dbReference type="Proteomes" id="UP000243217"/>
    </source>
</evidence>
<keyword evidence="2" id="KW-1185">Reference proteome</keyword>
<comment type="caution">
    <text evidence="1">The sequence shown here is derived from an EMBL/GenBank/DDBJ whole genome shotgun (WGS) entry which is preliminary data.</text>
</comment>
<protein>
    <submittedName>
        <fullName evidence="1">Uncharacterized protein</fullName>
    </submittedName>
</protein>
<sequence>MGNGTSVRSHQLAPTASRKSFNMQRIQDLYQRLFSTPANPCVIPVLGSDWFTYQALPASQSHRSSTCDFILTNLRNKTDAALSCVKGYLGSAQNDYPKIFYGDAAIDFVLSCTMPQPLDVATSTDWASFKTILPGVMLAQSTVLDSQLGYAQIIIQDGMERGVPLYLNVLYRRYVRDHRVIIVVQSITNDELFEINQSRVLSLSAWLVFDYMDENTTQARSILRCEAKLDAVPSAIQVKDDRLTVHTQWILHILSGMYAPVSNRPEVS</sequence>
<proteinExistence type="predicted"/>
<dbReference type="Proteomes" id="UP000243217">
    <property type="component" value="Unassembled WGS sequence"/>
</dbReference>
<evidence type="ECO:0000313" key="1">
    <source>
        <dbReference type="EMBL" id="OQS03586.1"/>
    </source>
</evidence>